<feature type="compositionally biased region" description="Low complexity" evidence="1">
    <location>
        <begin position="74"/>
        <end position="85"/>
    </location>
</feature>
<sequence>ERRRRIDGLVVVVAVGIAAAVGVASHHASLPSLPHPPPAGVPQQRRIYIRQSTSPPARHAIHGGRGLQPPPLAPRVRPLAGWRMT</sequence>
<evidence type="ECO:0000313" key="3">
    <source>
        <dbReference type="Proteomes" id="UP000053841"/>
    </source>
</evidence>
<feature type="non-terminal residue" evidence="2">
    <location>
        <position position="1"/>
    </location>
</feature>
<keyword evidence="3" id="KW-1185">Reference proteome</keyword>
<organism evidence="2 3">
    <name type="scientific">Cochliobolus carbonum (strain 26-R-13)</name>
    <name type="common">Maize leaf spot fungus</name>
    <name type="synonym">Bipolaris zeicola</name>
    <dbReference type="NCBI Taxonomy" id="930089"/>
    <lineage>
        <taxon>Eukaryota</taxon>
        <taxon>Fungi</taxon>
        <taxon>Dikarya</taxon>
        <taxon>Ascomycota</taxon>
        <taxon>Pezizomycotina</taxon>
        <taxon>Dothideomycetes</taxon>
        <taxon>Pleosporomycetidae</taxon>
        <taxon>Pleosporales</taxon>
        <taxon>Pleosporineae</taxon>
        <taxon>Pleosporaceae</taxon>
        <taxon>Bipolaris</taxon>
    </lineage>
</organism>
<gene>
    <name evidence="2" type="ORF">COCCADRAFT_81881</name>
</gene>
<dbReference type="HOGENOM" id="CLU_2518545_0_0_1"/>
<dbReference type="RefSeq" id="XP_007706750.1">
    <property type="nucleotide sequence ID" value="XM_007708560.1"/>
</dbReference>
<reference evidence="2 3" key="1">
    <citation type="journal article" date="2013" name="PLoS Genet.">
        <title>Comparative genome structure, secondary metabolite, and effector coding capacity across Cochliobolus pathogens.</title>
        <authorList>
            <person name="Condon B.J."/>
            <person name="Leng Y."/>
            <person name="Wu D."/>
            <person name="Bushley K.E."/>
            <person name="Ohm R.A."/>
            <person name="Otillar R."/>
            <person name="Martin J."/>
            <person name="Schackwitz W."/>
            <person name="Grimwood J."/>
            <person name="MohdZainudin N."/>
            <person name="Xue C."/>
            <person name="Wang R."/>
            <person name="Manning V.A."/>
            <person name="Dhillon B."/>
            <person name="Tu Z.J."/>
            <person name="Steffenson B.J."/>
            <person name="Salamov A."/>
            <person name="Sun H."/>
            <person name="Lowry S."/>
            <person name="LaButti K."/>
            <person name="Han J."/>
            <person name="Copeland A."/>
            <person name="Lindquist E."/>
            <person name="Barry K."/>
            <person name="Schmutz J."/>
            <person name="Baker S.E."/>
            <person name="Ciuffetti L.M."/>
            <person name="Grigoriev I.V."/>
            <person name="Zhong S."/>
            <person name="Turgeon B.G."/>
        </authorList>
    </citation>
    <scope>NUCLEOTIDE SEQUENCE [LARGE SCALE GENOMIC DNA]</scope>
    <source>
        <strain evidence="2 3">26-R-13</strain>
    </source>
</reference>
<dbReference type="GeneID" id="19151258"/>
<evidence type="ECO:0000313" key="2">
    <source>
        <dbReference type="EMBL" id="EUC38921.1"/>
    </source>
</evidence>
<protein>
    <submittedName>
        <fullName evidence="2">Uncharacterized protein</fullName>
    </submittedName>
</protein>
<accession>W6Z5G3</accession>
<proteinExistence type="predicted"/>
<dbReference type="EMBL" id="KI964539">
    <property type="protein sequence ID" value="EUC38921.1"/>
    <property type="molecule type" value="Genomic_DNA"/>
</dbReference>
<name>W6Z5G3_COCC2</name>
<evidence type="ECO:0000256" key="1">
    <source>
        <dbReference type="SAM" id="MobiDB-lite"/>
    </source>
</evidence>
<feature type="region of interest" description="Disordered" evidence="1">
    <location>
        <begin position="52"/>
        <end position="85"/>
    </location>
</feature>
<dbReference type="Proteomes" id="UP000053841">
    <property type="component" value="Unassembled WGS sequence"/>
</dbReference>
<dbReference type="KEGG" id="bze:COCCADRAFT_81881"/>
<dbReference type="AlphaFoldDB" id="W6Z5G3"/>